<proteinExistence type="predicted"/>
<evidence type="ECO:0000313" key="1">
    <source>
        <dbReference type="EMBL" id="KAL2068987.1"/>
    </source>
</evidence>
<gene>
    <name evidence="1" type="ORF">VTL71DRAFT_15325</name>
</gene>
<evidence type="ECO:0000313" key="2">
    <source>
        <dbReference type="Proteomes" id="UP001595075"/>
    </source>
</evidence>
<dbReference type="Proteomes" id="UP001595075">
    <property type="component" value="Unassembled WGS sequence"/>
</dbReference>
<protein>
    <submittedName>
        <fullName evidence="1">Uncharacterized protein</fullName>
    </submittedName>
</protein>
<dbReference type="EMBL" id="JAZHXI010000008">
    <property type="protein sequence ID" value="KAL2068987.1"/>
    <property type="molecule type" value="Genomic_DNA"/>
</dbReference>
<comment type="caution">
    <text evidence="1">The sequence shown here is derived from an EMBL/GenBank/DDBJ whole genome shotgun (WGS) entry which is preliminary data.</text>
</comment>
<sequence>MGAFGDYAFEQAVQACSYIPEATSYLEIFSYSDPSLNTIKEHPLAQDAIDNFMIQRGTFKQPSLREGATMLGAIRLV</sequence>
<reference evidence="1 2" key="1">
    <citation type="journal article" date="2024" name="Commun. Biol.">
        <title>Comparative genomic analysis of thermophilic fungi reveals convergent evolutionary adaptations and gene losses.</title>
        <authorList>
            <person name="Steindorff A.S."/>
            <person name="Aguilar-Pontes M.V."/>
            <person name="Robinson A.J."/>
            <person name="Andreopoulos B."/>
            <person name="LaButti K."/>
            <person name="Kuo A."/>
            <person name="Mondo S."/>
            <person name="Riley R."/>
            <person name="Otillar R."/>
            <person name="Haridas S."/>
            <person name="Lipzen A."/>
            <person name="Grimwood J."/>
            <person name="Schmutz J."/>
            <person name="Clum A."/>
            <person name="Reid I.D."/>
            <person name="Moisan M.C."/>
            <person name="Butler G."/>
            <person name="Nguyen T.T.M."/>
            <person name="Dewar K."/>
            <person name="Conant G."/>
            <person name="Drula E."/>
            <person name="Henrissat B."/>
            <person name="Hansel C."/>
            <person name="Singer S."/>
            <person name="Hutchinson M.I."/>
            <person name="de Vries R.P."/>
            <person name="Natvig D.O."/>
            <person name="Powell A.J."/>
            <person name="Tsang A."/>
            <person name="Grigoriev I.V."/>
        </authorList>
    </citation>
    <scope>NUCLEOTIDE SEQUENCE [LARGE SCALE GENOMIC DNA]</scope>
    <source>
        <strain evidence="1 2">CBS 494.80</strain>
    </source>
</reference>
<name>A0ABR4CHJ4_9HELO</name>
<organism evidence="1 2">
    <name type="scientific">Oculimacula yallundae</name>
    <dbReference type="NCBI Taxonomy" id="86028"/>
    <lineage>
        <taxon>Eukaryota</taxon>
        <taxon>Fungi</taxon>
        <taxon>Dikarya</taxon>
        <taxon>Ascomycota</taxon>
        <taxon>Pezizomycotina</taxon>
        <taxon>Leotiomycetes</taxon>
        <taxon>Helotiales</taxon>
        <taxon>Ploettnerulaceae</taxon>
        <taxon>Oculimacula</taxon>
    </lineage>
</organism>
<keyword evidence="2" id="KW-1185">Reference proteome</keyword>
<accession>A0ABR4CHJ4</accession>